<dbReference type="Proteomes" id="UP000828251">
    <property type="component" value="Unassembled WGS sequence"/>
</dbReference>
<organism evidence="1 2">
    <name type="scientific">Gossypium stocksii</name>
    <dbReference type="NCBI Taxonomy" id="47602"/>
    <lineage>
        <taxon>Eukaryota</taxon>
        <taxon>Viridiplantae</taxon>
        <taxon>Streptophyta</taxon>
        <taxon>Embryophyta</taxon>
        <taxon>Tracheophyta</taxon>
        <taxon>Spermatophyta</taxon>
        <taxon>Magnoliopsida</taxon>
        <taxon>eudicotyledons</taxon>
        <taxon>Gunneridae</taxon>
        <taxon>Pentapetalae</taxon>
        <taxon>rosids</taxon>
        <taxon>malvids</taxon>
        <taxon>Malvales</taxon>
        <taxon>Malvaceae</taxon>
        <taxon>Malvoideae</taxon>
        <taxon>Gossypium</taxon>
    </lineage>
</organism>
<accession>A0A9D4ANL2</accession>
<gene>
    <name evidence="1" type="ORF">J1N35_003394</name>
</gene>
<reference evidence="1 2" key="1">
    <citation type="journal article" date="2021" name="Plant Biotechnol. J.">
        <title>Multi-omics assisted identification of the key and species-specific regulatory components of drought-tolerant mechanisms in Gossypium stocksii.</title>
        <authorList>
            <person name="Yu D."/>
            <person name="Ke L."/>
            <person name="Zhang D."/>
            <person name="Wu Y."/>
            <person name="Sun Y."/>
            <person name="Mei J."/>
            <person name="Sun J."/>
            <person name="Sun Y."/>
        </authorList>
    </citation>
    <scope>NUCLEOTIDE SEQUENCE [LARGE SCALE GENOMIC DNA]</scope>
    <source>
        <strain evidence="2">cv. E1</strain>
        <tissue evidence="1">Leaf</tissue>
    </source>
</reference>
<name>A0A9D4ANL2_9ROSI</name>
<evidence type="ECO:0000313" key="1">
    <source>
        <dbReference type="EMBL" id="KAH1132016.1"/>
    </source>
</evidence>
<proteinExistence type="predicted"/>
<protein>
    <submittedName>
        <fullName evidence="1">Uncharacterized protein</fullName>
    </submittedName>
</protein>
<dbReference type="AlphaFoldDB" id="A0A9D4ANL2"/>
<dbReference type="OrthoDB" id="1712748at2759"/>
<evidence type="ECO:0000313" key="2">
    <source>
        <dbReference type="Proteomes" id="UP000828251"/>
    </source>
</evidence>
<comment type="caution">
    <text evidence="1">The sequence shown here is derived from an EMBL/GenBank/DDBJ whole genome shotgun (WGS) entry which is preliminary data.</text>
</comment>
<sequence>MEIMLLAEKLEQAENQLAHSRIAPLGPPRKKVNIVSVICIVGSSYLEVIKDIIFYSVRQSSGSRKEQSLPKPMVEA</sequence>
<dbReference type="EMBL" id="JAIQCV010000001">
    <property type="protein sequence ID" value="KAH1132016.1"/>
    <property type="molecule type" value="Genomic_DNA"/>
</dbReference>
<keyword evidence="2" id="KW-1185">Reference proteome</keyword>